<sequence>MRSECRSRLIRHHRNCHQDSVLRLHTSPPHLHRFPPICSA</sequence>
<dbReference type="Proteomes" id="UP000887569">
    <property type="component" value="Unplaced"/>
</dbReference>
<evidence type="ECO:0000313" key="1">
    <source>
        <dbReference type="Proteomes" id="UP000887569"/>
    </source>
</evidence>
<reference evidence="2" key="1">
    <citation type="submission" date="2022-11" db="UniProtKB">
        <authorList>
            <consortium name="WormBaseParasite"/>
        </authorList>
    </citation>
    <scope>IDENTIFICATION</scope>
</reference>
<keyword evidence="1" id="KW-1185">Reference proteome</keyword>
<dbReference type="WBParaSite" id="PgR102_g025_t01">
    <property type="protein sequence ID" value="PgR102_g025_t01"/>
    <property type="gene ID" value="PgR102_g025"/>
</dbReference>
<dbReference type="AlphaFoldDB" id="A0A915C968"/>
<accession>A0A915C968</accession>
<name>A0A915C968_PARUN</name>
<proteinExistence type="predicted"/>
<evidence type="ECO:0000313" key="2">
    <source>
        <dbReference type="WBParaSite" id="PgR102_g025_t01"/>
    </source>
</evidence>
<organism evidence="1 2">
    <name type="scientific">Parascaris univalens</name>
    <name type="common">Nematode worm</name>
    <dbReference type="NCBI Taxonomy" id="6257"/>
    <lineage>
        <taxon>Eukaryota</taxon>
        <taxon>Metazoa</taxon>
        <taxon>Ecdysozoa</taxon>
        <taxon>Nematoda</taxon>
        <taxon>Chromadorea</taxon>
        <taxon>Rhabditida</taxon>
        <taxon>Spirurina</taxon>
        <taxon>Ascaridomorpha</taxon>
        <taxon>Ascaridoidea</taxon>
        <taxon>Ascarididae</taxon>
        <taxon>Parascaris</taxon>
    </lineage>
</organism>
<protein>
    <submittedName>
        <fullName evidence="2">Uncharacterized protein</fullName>
    </submittedName>
</protein>